<evidence type="ECO:0000313" key="1">
    <source>
        <dbReference type="EMBL" id="KAK7013718.1"/>
    </source>
</evidence>
<gene>
    <name evidence="1" type="ORF">R3P38DRAFT_3206281</name>
</gene>
<dbReference type="AlphaFoldDB" id="A0AAW0AMA0"/>
<reference evidence="1 2" key="1">
    <citation type="journal article" date="2024" name="J Genomics">
        <title>Draft genome sequencing and assembly of Favolaschia claudopus CIRM-BRFM 2984 isolated from oak limbs.</title>
        <authorList>
            <person name="Navarro D."/>
            <person name="Drula E."/>
            <person name="Chaduli D."/>
            <person name="Cazenave R."/>
            <person name="Ahrendt S."/>
            <person name="Wang J."/>
            <person name="Lipzen A."/>
            <person name="Daum C."/>
            <person name="Barry K."/>
            <person name="Grigoriev I.V."/>
            <person name="Favel A."/>
            <person name="Rosso M.N."/>
            <person name="Martin F."/>
        </authorList>
    </citation>
    <scope>NUCLEOTIDE SEQUENCE [LARGE SCALE GENOMIC DNA]</scope>
    <source>
        <strain evidence="1 2">CIRM-BRFM 2984</strain>
    </source>
</reference>
<name>A0AAW0AMA0_9AGAR</name>
<accession>A0AAW0AMA0</accession>
<comment type="caution">
    <text evidence="1">The sequence shown here is derived from an EMBL/GenBank/DDBJ whole genome shotgun (WGS) entry which is preliminary data.</text>
</comment>
<dbReference type="EMBL" id="JAWWNJ010000058">
    <property type="protein sequence ID" value="KAK7013718.1"/>
    <property type="molecule type" value="Genomic_DNA"/>
</dbReference>
<organism evidence="1 2">
    <name type="scientific">Favolaschia claudopus</name>
    <dbReference type="NCBI Taxonomy" id="2862362"/>
    <lineage>
        <taxon>Eukaryota</taxon>
        <taxon>Fungi</taxon>
        <taxon>Dikarya</taxon>
        <taxon>Basidiomycota</taxon>
        <taxon>Agaricomycotina</taxon>
        <taxon>Agaricomycetes</taxon>
        <taxon>Agaricomycetidae</taxon>
        <taxon>Agaricales</taxon>
        <taxon>Marasmiineae</taxon>
        <taxon>Mycenaceae</taxon>
        <taxon>Favolaschia</taxon>
    </lineage>
</organism>
<protein>
    <submittedName>
        <fullName evidence="1">Uncharacterized protein</fullName>
    </submittedName>
</protein>
<dbReference type="Proteomes" id="UP001362999">
    <property type="component" value="Unassembled WGS sequence"/>
</dbReference>
<proteinExistence type="predicted"/>
<keyword evidence="2" id="KW-1185">Reference proteome</keyword>
<evidence type="ECO:0000313" key="2">
    <source>
        <dbReference type="Proteomes" id="UP001362999"/>
    </source>
</evidence>
<sequence length="150" mass="16717">MNSESLTITEKENLPVPSRIFGRNLPDFVQTVGDYVQIGPKTLVDELADITFKLGIVGSVVQTYEKEFESAKALLAAAESAAETARLRVLYFDQLKEDARKKLSDARLQAAVLRLVKREKAEANEEDEMTPEPVFKGQIASDEDLMVKLD</sequence>